<proteinExistence type="predicted"/>
<feature type="compositionally biased region" description="Low complexity" evidence="1">
    <location>
        <begin position="132"/>
        <end position="149"/>
    </location>
</feature>
<accession>A0A3S5B5N5</accession>
<protein>
    <submittedName>
        <fullName evidence="2">Uncharacterized protein</fullName>
    </submittedName>
</protein>
<feature type="region of interest" description="Disordered" evidence="1">
    <location>
        <begin position="132"/>
        <end position="155"/>
    </location>
</feature>
<dbReference type="AlphaFoldDB" id="A0A3S5B5N5"/>
<evidence type="ECO:0000256" key="1">
    <source>
        <dbReference type="SAM" id="MobiDB-lite"/>
    </source>
</evidence>
<dbReference type="Proteomes" id="UP000784294">
    <property type="component" value="Unassembled WGS sequence"/>
</dbReference>
<feature type="compositionally biased region" description="Low complexity" evidence="1">
    <location>
        <begin position="205"/>
        <end position="214"/>
    </location>
</feature>
<evidence type="ECO:0000313" key="3">
    <source>
        <dbReference type="Proteomes" id="UP000784294"/>
    </source>
</evidence>
<feature type="region of interest" description="Disordered" evidence="1">
    <location>
        <begin position="171"/>
        <end position="216"/>
    </location>
</feature>
<feature type="region of interest" description="Disordered" evidence="1">
    <location>
        <begin position="70"/>
        <end position="90"/>
    </location>
</feature>
<gene>
    <name evidence="2" type="ORF">PXEA_LOCUS27810</name>
</gene>
<keyword evidence="3" id="KW-1185">Reference proteome</keyword>
<reference evidence="2" key="1">
    <citation type="submission" date="2018-11" db="EMBL/GenBank/DDBJ databases">
        <authorList>
            <consortium name="Pathogen Informatics"/>
        </authorList>
    </citation>
    <scope>NUCLEOTIDE SEQUENCE</scope>
</reference>
<evidence type="ECO:0000313" key="2">
    <source>
        <dbReference type="EMBL" id="VEL34370.1"/>
    </source>
</evidence>
<dbReference type="EMBL" id="CAAALY010247525">
    <property type="protein sequence ID" value="VEL34370.1"/>
    <property type="molecule type" value="Genomic_DNA"/>
</dbReference>
<feature type="compositionally biased region" description="Polar residues" evidence="1">
    <location>
        <begin position="77"/>
        <end position="90"/>
    </location>
</feature>
<organism evidence="2 3">
    <name type="scientific">Protopolystoma xenopodis</name>
    <dbReference type="NCBI Taxonomy" id="117903"/>
    <lineage>
        <taxon>Eukaryota</taxon>
        <taxon>Metazoa</taxon>
        <taxon>Spiralia</taxon>
        <taxon>Lophotrochozoa</taxon>
        <taxon>Platyhelminthes</taxon>
        <taxon>Monogenea</taxon>
        <taxon>Polyopisthocotylea</taxon>
        <taxon>Polystomatidea</taxon>
        <taxon>Polystomatidae</taxon>
        <taxon>Protopolystoma</taxon>
    </lineage>
</organism>
<feature type="compositionally biased region" description="Polar residues" evidence="1">
    <location>
        <begin position="171"/>
        <end position="197"/>
    </location>
</feature>
<sequence>MYGAYSQEAKLSGVVDAFPTVTSIPVITGQDQHYEQANLCTDRSPSSNCFAHTSCTKHCRYSKQTNLSKSLSESLKNQANESNSDYSSRISNDNSIVKQIDSTSSYLAGQYAHEQPTSSQAVKLVTTLFTSSTSPTSNSSSVIPSSHPPGITRSDAMIPSRNLLHVYSYTQPTSPELSRTSSGSQGSYGDSAWSSHQTTKELAMSSGGSASSTSRKNSWNKEKILLGCETLAPSLKAEGDRKSVAQTPRASSPTLFSGTGWPGWLSRSLSRGRNTKNHQSHNSKKVLFHYRNIPII</sequence>
<name>A0A3S5B5N5_9PLAT</name>
<comment type="caution">
    <text evidence="2">The sequence shown here is derived from an EMBL/GenBank/DDBJ whole genome shotgun (WGS) entry which is preliminary data.</text>
</comment>